<dbReference type="PANTHER" id="PTHR35043">
    <property type="entry name" value="TRANSCRIPTION FACTOR DOMAIN-CONTAINING PROTEIN"/>
    <property type="match status" value="1"/>
</dbReference>
<keyword evidence="2" id="KW-0472">Membrane</keyword>
<name>A0A8K0RJE4_9PLEO</name>
<keyword evidence="2" id="KW-1133">Transmembrane helix</keyword>
<evidence type="ECO:0000256" key="1">
    <source>
        <dbReference type="SAM" id="MobiDB-lite"/>
    </source>
</evidence>
<proteinExistence type="predicted"/>
<dbReference type="AlphaFoldDB" id="A0A8K0RJE4"/>
<feature type="region of interest" description="Disordered" evidence="1">
    <location>
        <begin position="1"/>
        <end position="20"/>
    </location>
</feature>
<evidence type="ECO:0000313" key="3">
    <source>
        <dbReference type="EMBL" id="KAH7094861.1"/>
    </source>
</evidence>
<organism evidence="3 4">
    <name type="scientific">Paraphoma chrysanthemicola</name>
    <dbReference type="NCBI Taxonomy" id="798071"/>
    <lineage>
        <taxon>Eukaryota</taxon>
        <taxon>Fungi</taxon>
        <taxon>Dikarya</taxon>
        <taxon>Ascomycota</taxon>
        <taxon>Pezizomycotina</taxon>
        <taxon>Dothideomycetes</taxon>
        <taxon>Pleosporomycetidae</taxon>
        <taxon>Pleosporales</taxon>
        <taxon>Pleosporineae</taxon>
        <taxon>Phaeosphaeriaceae</taxon>
        <taxon>Paraphoma</taxon>
    </lineage>
</organism>
<sequence>MWEPFGTAPANATASWRSSPNERGTLNILSSCVITLLLCAYTSLHLDIPAHGKAGWRHQTWRRALWVLAGLLAPEVVAFIAFHDWSRARTLDFRINTLLGDTNTVISASGEPGDVERDLSYQETEQVETLPPRQRYPWTRIHSHFALMGGFAALDHQQDRITLTPVALRTMARTFPSLLPDISAEFIRDKSKANSFAKLLVCIQACWFIAQTIGRLATRLPISLLEMNTLLHALCCLLIYLAWWHKPLDIDEPYVIDTSDQFMKKVLAWMAVKDAQPIHHDAYMDDAGGCPEKTILPKIQLIYEDDMSHGDDIAETARKALVDSKEHNRAQTRMEELLEPEFGHQWVPECRAEQGLVRLYPGQRIHGFVAICQTLGKTDQLYARLPLEHIGLLKLAHSFRHDTRTGQEWDFGNQFEYSRSEDKMLIKEMSPGNTADRELDNWRHSTFASPEEVFASSMYFVGSLYGGCHLFAWYGPFPTMAQRILWRISCCIIVSPILLALSVFLAKIVLENLIMPHKKLFRWLPSRVRRRELWSPLPDLAILGIMVFLFIHTAARLYLVVECFINIAYLPEDVFKEPRWSRYIPHFGAG</sequence>
<keyword evidence="2" id="KW-0812">Transmembrane</keyword>
<feature type="transmembrane region" description="Helical" evidence="2">
    <location>
        <begin position="64"/>
        <end position="82"/>
    </location>
</feature>
<dbReference type="Proteomes" id="UP000813461">
    <property type="component" value="Unassembled WGS sequence"/>
</dbReference>
<feature type="transmembrane region" description="Helical" evidence="2">
    <location>
        <begin position="484"/>
        <end position="510"/>
    </location>
</feature>
<evidence type="ECO:0000256" key="2">
    <source>
        <dbReference type="SAM" id="Phobius"/>
    </source>
</evidence>
<dbReference type="EMBL" id="JAGMVJ010000001">
    <property type="protein sequence ID" value="KAH7094861.1"/>
    <property type="molecule type" value="Genomic_DNA"/>
</dbReference>
<reference evidence="3" key="1">
    <citation type="journal article" date="2021" name="Nat. Commun.">
        <title>Genetic determinants of endophytism in the Arabidopsis root mycobiome.</title>
        <authorList>
            <person name="Mesny F."/>
            <person name="Miyauchi S."/>
            <person name="Thiergart T."/>
            <person name="Pickel B."/>
            <person name="Atanasova L."/>
            <person name="Karlsson M."/>
            <person name="Huettel B."/>
            <person name="Barry K.W."/>
            <person name="Haridas S."/>
            <person name="Chen C."/>
            <person name="Bauer D."/>
            <person name="Andreopoulos W."/>
            <person name="Pangilinan J."/>
            <person name="LaButti K."/>
            <person name="Riley R."/>
            <person name="Lipzen A."/>
            <person name="Clum A."/>
            <person name="Drula E."/>
            <person name="Henrissat B."/>
            <person name="Kohler A."/>
            <person name="Grigoriev I.V."/>
            <person name="Martin F.M."/>
            <person name="Hacquard S."/>
        </authorList>
    </citation>
    <scope>NUCLEOTIDE SEQUENCE</scope>
    <source>
        <strain evidence="3">MPI-SDFR-AT-0120</strain>
    </source>
</reference>
<protein>
    <submittedName>
        <fullName evidence="3">Uncharacterized protein</fullName>
    </submittedName>
</protein>
<comment type="caution">
    <text evidence="3">The sequence shown here is derived from an EMBL/GenBank/DDBJ whole genome shotgun (WGS) entry which is preliminary data.</text>
</comment>
<accession>A0A8K0RJE4</accession>
<gene>
    <name evidence="3" type="ORF">FB567DRAFT_511241</name>
</gene>
<keyword evidence="4" id="KW-1185">Reference proteome</keyword>
<evidence type="ECO:0000313" key="4">
    <source>
        <dbReference type="Proteomes" id="UP000813461"/>
    </source>
</evidence>
<feature type="transmembrane region" description="Helical" evidence="2">
    <location>
        <begin position="26"/>
        <end position="44"/>
    </location>
</feature>
<dbReference type="PANTHER" id="PTHR35043:SF7">
    <property type="entry name" value="TRANSCRIPTION FACTOR DOMAIN-CONTAINING PROTEIN"/>
    <property type="match status" value="1"/>
</dbReference>
<feature type="compositionally biased region" description="Polar residues" evidence="1">
    <location>
        <begin position="10"/>
        <end position="20"/>
    </location>
</feature>
<feature type="transmembrane region" description="Helical" evidence="2">
    <location>
        <begin position="453"/>
        <end position="472"/>
    </location>
</feature>
<dbReference type="OrthoDB" id="3061561at2759"/>